<organism evidence="2 3">
    <name type="scientific">Acidaminococcus fermentans</name>
    <dbReference type="NCBI Taxonomy" id="905"/>
    <lineage>
        <taxon>Bacteria</taxon>
        <taxon>Bacillati</taxon>
        <taxon>Bacillota</taxon>
        <taxon>Negativicutes</taxon>
        <taxon>Acidaminococcales</taxon>
        <taxon>Acidaminococcaceae</taxon>
        <taxon>Acidaminococcus</taxon>
    </lineage>
</organism>
<comment type="caution">
    <text evidence="2">The sequence shown here is derived from an EMBL/GenBank/DDBJ whole genome shotgun (WGS) entry which is preliminary data.</text>
</comment>
<feature type="region of interest" description="Disordered" evidence="1">
    <location>
        <begin position="1"/>
        <end position="52"/>
    </location>
</feature>
<proteinExistence type="predicted"/>
<dbReference type="OrthoDB" id="3078241at2"/>
<evidence type="ECO:0000313" key="2">
    <source>
        <dbReference type="EMBL" id="MSS82097.1"/>
    </source>
</evidence>
<accession>A0A6N7VKH5</accession>
<dbReference type="AlphaFoldDB" id="A0A6N7VKH5"/>
<name>A0A6N7VKH5_ACIFE</name>
<dbReference type="EMBL" id="VULN01000007">
    <property type="protein sequence ID" value="MSS82097.1"/>
    <property type="molecule type" value="Genomic_DNA"/>
</dbReference>
<evidence type="ECO:0000256" key="1">
    <source>
        <dbReference type="SAM" id="MobiDB-lite"/>
    </source>
</evidence>
<reference evidence="2 3" key="1">
    <citation type="submission" date="2019-08" db="EMBL/GenBank/DDBJ databases">
        <title>In-depth cultivation of the pig gut microbiome towards novel bacterial diversity and tailored functional studies.</title>
        <authorList>
            <person name="Wylensek D."/>
            <person name="Hitch T.C.A."/>
            <person name="Clavel T."/>
        </authorList>
    </citation>
    <scope>NUCLEOTIDE SEQUENCE [LARGE SCALE GENOMIC DNA]</scope>
    <source>
        <strain evidence="2 3">WCA-389-WT-5B</strain>
    </source>
</reference>
<dbReference type="Pfam" id="PF05119">
    <property type="entry name" value="Terminase_4"/>
    <property type="match status" value="1"/>
</dbReference>
<evidence type="ECO:0000313" key="3">
    <source>
        <dbReference type="Proteomes" id="UP000441455"/>
    </source>
</evidence>
<dbReference type="InterPro" id="IPR006448">
    <property type="entry name" value="Phage_term_ssu_P27"/>
</dbReference>
<protein>
    <submittedName>
        <fullName evidence="2">P27 family phage terminase small subunit</fullName>
    </submittedName>
</protein>
<gene>
    <name evidence="2" type="ORF">FX155_05755</name>
</gene>
<feature type="compositionally biased region" description="Basic and acidic residues" evidence="1">
    <location>
        <begin position="21"/>
        <end position="31"/>
    </location>
</feature>
<sequence length="181" mass="20686">MAKDGTMRGGLRVGQGRKPRALLDKLPDNPGKRPLKVMDLPEGADLSGEDMPEPKAYMKEKQRNGGKLEAEEIYRETWLWLKARHCEKLVSPQLISQYAMAVSRWIQCEHAISEYGFLAKHPTTNAAIASPYVTMGQNYMKQVNQIWYQIYQVVKENCSVEFAGNTPQDDVMERLLRSRKV</sequence>
<dbReference type="Proteomes" id="UP000441455">
    <property type="component" value="Unassembled WGS sequence"/>
</dbReference>
<dbReference type="RefSeq" id="WP_045172483.1">
    <property type="nucleotide sequence ID" value="NZ_VULN01000007.1"/>
</dbReference>